<proteinExistence type="predicted"/>
<sequence length="39" mass="4299">MLNHITGPISKVISFSITIMYDAIASPYPVPTFFLTTNP</sequence>
<dbReference type="AlphaFoldDB" id="A0A183JFQ7"/>
<dbReference type="WBParaSite" id="SCUD_0000152401-mRNA-1">
    <property type="protein sequence ID" value="SCUD_0000152401-mRNA-1"/>
    <property type="gene ID" value="SCUD_0000152401"/>
</dbReference>
<dbReference type="EMBL" id="UZAK01001247">
    <property type="protein sequence ID" value="VDO68229.1"/>
    <property type="molecule type" value="Genomic_DNA"/>
</dbReference>
<reference evidence="3" key="1">
    <citation type="submission" date="2016-06" db="UniProtKB">
        <authorList>
            <consortium name="WormBaseParasite"/>
        </authorList>
    </citation>
    <scope>IDENTIFICATION</scope>
</reference>
<evidence type="ECO:0000313" key="2">
    <source>
        <dbReference type="Proteomes" id="UP000279833"/>
    </source>
</evidence>
<keyword evidence="2" id="KW-1185">Reference proteome</keyword>
<accession>A0A183JFQ7</accession>
<organism evidence="3">
    <name type="scientific">Schistosoma curassoni</name>
    <dbReference type="NCBI Taxonomy" id="6186"/>
    <lineage>
        <taxon>Eukaryota</taxon>
        <taxon>Metazoa</taxon>
        <taxon>Spiralia</taxon>
        <taxon>Lophotrochozoa</taxon>
        <taxon>Platyhelminthes</taxon>
        <taxon>Trematoda</taxon>
        <taxon>Digenea</taxon>
        <taxon>Strigeidida</taxon>
        <taxon>Schistosomatoidea</taxon>
        <taxon>Schistosomatidae</taxon>
        <taxon>Schistosoma</taxon>
    </lineage>
</organism>
<name>A0A183JFQ7_9TREM</name>
<gene>
    <name evidence="1" type="ORF">SCUD_LOCUS1525</name>
</gene>
<dbReference type="Proteomes" id="UP000279833">
    <property type="component" value="Unassembled WGS sequence"/>
</dbReference>
<reference evidence="1 2" key="2">
    <citation type="submission" date="2018-11" db="EMBL/GenBank/DDBJ databases">
        <authorList>
            <consortium name="Pathogen Informatics"/>
        </authorList>
    </citation>
    <scope>NUCLEOTIDE SEQUENCE [LARGE SCALE GENOMIC DNA]</scope>
    <source>
        <strain evidence="1">Dakar</strain>
        <strain evidence="2">Dakar, Senegal</strain>
    </source>
</reference>
<evidence type="ECO:0000313" key="3">
    <source>
        <dbReference type="WBParaSite" id="SCUD_0000152401-mRNA-1"/>
    </source>
</evidence>
<evidence type="ECO:0000313" key="1">
    <source>
        <dbReference type="EMBL" id="VDO68229.1"/>
    </source>
</evidence>
<protein>
    <submittedName>
        <fullName evidence="1 3">Uncharacterized protein</fullName>
    </submittedName>
</protein>